<dbReference type="Proteomes" id="UP000215914">
    <property type="component" value="Chromosome 11"/>
</dbReference>
<evidence type="ECO:0000313" key="2">
    <source>
        <dbReference type="Proteomes" id="UP000215914"/>
    </source>
</evidence>
<organism evidence="1 2">
    <name type="scientific">Helianthus annuus</name>
    <name type="common">Common sunflower</name>
    <dbReference type="NCBI Taxonomy" id="4232"/>
    <lineage>
        <taxon>Eukaryota</taxon>
        <taxon>Viridiplantae</taxon>
        <taxon>Streptophyta</taxon>
        <taxon>Embryophyta</taxon>
        <taxon>Tracheophyta</taxon>
        <taxon>Spermatophyta</taxon>
        <taxon>Magnoliopsida</taxon>
        <taxon>eudicotyledons</taxon>
        <taxon>Gunneridae</taxon>
        <taxon>Pentapetalae</taxon>
        <taxon>asterids</taxon>
        <taxon>campanulids</taxon>
        <taxon>Asterales</taxon>
        <taxon>Asteraceae</taxon>
        <taxon>Asteroideae</taxon>
        <taxon>Heliantheae alliance</taxon>
        <taxon>Heliantheae</taxon>
        <taxon>Helianthus</taxon>
    </lineage>
</organism>
<reference evidence="2" key="1">
    <citation type="journal article" date="2017" name="Nature">
        <title>The sunflower genome provides insights into oil metabolism, flowering and Asterid evolution.</title>
        <authorList>
            <person name="Badouin H."/>
            <person name="Gouzy J."/>
            <person name="Grassa C.J."/>
            <person name="Murat F."/>
            <person name="Staton S.E."/>
            <person name="Cottret L."/>
            <person name="Lelandais-Briere C."/>
            <person name="Owens G.L."/>
            <person name="Carrere S."/>
            <person name="Mayjonade B."/>
            <person name="Legrand L."/>
            <person name="Gill N."/>
            <person name="Kane N.C."/>
            <person name="Bowers J.E."/>
            <person name="Hubner S."/>
            <person name="Bellec A."/>
            <person name="Berard A."/>
            <person name="Berges H."/>
            <person name="Blanchet N."/>
            <person name="Boniface M.C."/>
            <person name="Brunel D."/>
            <person name="Catrice O."/>
            <person name="Chaidir N."/>
            <person name="Claudel C."/>
            <person name="Donnadieu C."/>
            <person name="Faraut T."/>
            <person name="Fievet G."/>
            <person name="Helmstetter N."/>
            <person name="King M."/>
            <person name="Knapp S.J."/>
            <person name="Lai Z."/>
            <person name="Le Paslier M.C."/>
            <person name="Lippi Y."/>
            <person name="Lorenzon L."/>
            <person name="Mandel J.R."/>
            <person name="Marage G."/>
            <person name="Marchand G."/>
            <person name="Marquand E."/>
            <person name="Bret-Mestries E."/>
            <person name="Morien E."/>
            <person name="Nambeesan S."/>
            <person name="Nguyen T."/>
            <person name="Pegot-Espagnet P."/>
            <person name="Pouilly N."/>
            <person name="Raftis F."/>
            <person name="Sallet E."/>
            <person name="Schiex T."/>
            <person name="Thomas J."/>
            <person name="Vandecasteele C."/>
            <person name="Vares D."/>
            <person name="Vear F."/>
            <person name="Vautrin S."/>
            <person name="Crespi M."/>
            <person name="Mangin B."/>
            <person name="Burke J.M."/>
            <person name="Salse J."/>
            <person name="Munos S."/>
            <person name="Vincourt P."/>
            <person name="Rieseberg L.H."/>
            <person name="Langlade N.B."/>
        </authorList>
    </citation>
    <scope>NUCLEOTIDE SEQUENCE [LARGE SCALE GENOMIC DNA]</scope>
    <source>
        <strain evidence="2">cv. SF193</strain>
    </source>
</reference>
<protein>
    <submittedName>
        <fullName evidence="1">Uncharacterized protein</fullName>
    </submittedName>
</protein>
<dbReference type="AlphaFoldDB" id="A0A251TDL7"/>
<name>A0A251TDL7_HELAN</name>
<accession>A0A251TDL7</accession>
<gene>
    <name evidence="1" type="ORF">HannXRQ_Chr11g0344371</name>
</gene>
<evidence type="ECO:0000313" key="1">
    <source>
        <dbReference type="EMBL" id="OTG08676.1"/>
    </source>
</evidence>
<dbReference type="EMBL" id="CM007900">
    <property type="protein sequence ID" value="OTG08676.1"/>
    <property type="molecule type" value="Genomic_DNA"/>
</dbReference>
<keyword evidence="2" id="KW-1185">Reference proteome</keyword>
<proteinExistence type="predicted"/>
<sequence length="51" mass="5630">MAFVVLLCSVPSPPQQTLIPPNCYSSLLGNQICVVPQNNQKLIDQIQKQGY</sequence>
<dbReference type="InParanoid" id="A0A251TDL7"/>